<comment type="similarity">
    <text evidence="1 11">Belongs to the eukaryotic ribosomal protein eS8 family.</text>
</comment>
<dbReference type="Gene3D" id="3.10.290.70">
    <property type="match status" value="1"/>
</dbReference>
<dbReference type="InterPro" id="IPR001047">
    <property type="entry name" value="Ribosomal_eS8"/>
</dbReference>
<keyword evidence="6 12" id="KW-0175">Coiled coil</keyword>
<keyword evidence="3 10" id="KW-0547">Nucleotide-binding</keyword>
<dbReference type="PANTHER" id="PTHR37739:SF16">
    <property type="entry name" value="KINESIN-LIKE PROTEIN"/>
    <property type="match status" value="1"/>
</dbReference>
<protein>
    <recommendedName>
        <fullName evidence="11">40S ribosomal protein S8</fullName>
    </recommendedName>
</protein>
<keyword evidence="8 11" id="KW-0687">Ribonucleoprotein</keyword>
<dbReference type="InterPro" id="IPR022309">
    <property type="entry name" value="Ribosomal_Se8/biogenesis_NSA2"/>
</dbReference>
<dbReference type="GO" id="GO:0009524">
    <property type="term" value="C:phragmoplast"/>
    <property type="evidence" value="ECO:0007669"/>
    <property type="project" value="UniProtKB-ARBA"/>
</dbReference>
<dbReference type="Pfam" id="PF01201">
    <property type="entry name" value="Ribosomal_S8e"/>
    <property type="match status" value="1"/>
</dbReference>
<dbReference type="GO" id="GO:0007018">
    <property type="term" value="P:microtubule-based movement"/>
    <property type="evidence" value="ECO:0007669"/>
    <property type="project" value="InterPro"/>
</dbReference>
<dbReference type="EMBL" id="SDRB02000684">
    <property type="protein sequence ID" value="THG22769.1"/>
    <property type="molecule type" value="Genomic_DNA"/>
</dbReference>
<feature type="compositionally biased region" description="Polar residues" evidence="13">
    <location>
        <begin position="67"/>
        <end position="85"/>
    </location>
</feature>
<dbReference type="Pfam" id="PF00225">
    <property type="entry name" value="Kinesin"/>
    <property type="match status" value="1"/>
</dbReference>
<dbReference type="GO" id="GO:0008017">
    <property type="term" value="F:microtubule binding"/>
    <property type="evidence" value="ECO:0007669"/>
    <property type="project" value="InterPro"/>
</dbReference>
<dbReference type="SUPFAM" id="SSF52540">
    <property type="entry name" value="P-loop containing nucleoside triphosphate hydrolases"/>
    <property type="match status" value="1"/>
</dbReference>
<dbReference type="InterPro" id="IPR001752">
    <property type="entry name" value="Kinesin_motor_dom"/>
</dbReference>
<dbReference type="PROSITE" id="PS50067">
    <property type="entry name" value="KINESIN_MOTOR_2"/>
    <property type="match status" value="1"/>
</dbReference>
<dbReference type="FunFam" id="3.10.290.70:FF:000003">
    <property type="entry name" value="40S ribosomal protein S8"/>
    <property type="match status" value="1"/>
</dbReference>
<evidence type="ECO:0000313" key="15">
    <source>
        <dbReference type="EMBL" id="THG22769.1"/>
    </source>
</evidence>
<evidence type="ECO:0000256" key="7">
    <source>
        <dbReference type="ARBA" id="ARBA00023175"/>
    </source>
</evidence>
<organism evidence="15 16">
    <name type="scientific">Camellia sinensis var. sinensis</name>
    <name type="common">China tea</name>
    <dbReference type="NCBI Taxonomy" id="542762"/>
    <lineage>
        <taxon>Eukaryota</taxon>
        <taxon>Viridiplantae</taxon>
        <taxon>Streptophyta</taxon>
        <taxon>Embryophyta</taxon>
        <taxon>Tracheophyta</taxon>
        <taxon>Spermatophyta</taxon>
        <taxon>Magnoliopsida</taxon>
        <taxon>eudicotyledons</taxon>
        <taxon>Gunneridae</taxon>
        <taxon>Pentapetalae</taxon>
        <taxon>asterids</taxon>
        <taxon>Ericales</taxon>
        <taxon>Theaceae</taxon>
        <taxon>Camellia</taxon>
    </lineage>
</organism>
<reference evidence="15 16" key="1">
    <citation type="journal article" date="2018" name="Proc. Natl. Acad. Sci. U.S.A.">
        <title>Draft genome sequence of Camellia sinensis var. sinensis provides insights into the evolution of the tea genome and tea quality.</title>
        <authorList>
            <person name="Wei C."/>
            <person name="Yang H."/>
            <person name="Wang S."/>
            <person name="Zhao J."/>
            <person name="Liu C."/>
            <person name="Gao L."/>
            <person name="Xia E."/>
            <person name="Lu Y."/>
            <person name="Tai Y."/>
            <person name="She G."/>
            <person name="Sun J."/>
            <person name="Cao H."/>
            <person name="Tong W."/>
            <person name="Gao Q."/>
            <person name="Li Y."/>
            <person name="Deng W."/>
            <person name="Jiang X."/>
            <person name="Wang W."/>
            <person name="Chen Q."/>
            <person name="Zhang S."/>
            <person name="Li H."/>
            <person name="Wu J."/>
            <person name="Wang P."/>
            <person name="Li P."/>
            <person name="Shi C."/>
            <person name="Zheng F."/>
            <person name="Jian J."/>
            <person name="Huang B."/>
            <person name="Shan D."/>
            <person name="Shi M."/>
            <person name="Fang C."/>
            <person name="Yue Y."/>
            <person name="Li F."/>
            <person name="Li D."/>
            <person name="Wei S."/>
            <person name="Han B."/>
            <person name="Jiang C."/>
            <person name="Yin Y."/>
            <person name="Xia T."/>
            <person name="Zhang Z."/>
            <person name="Bennetzen J.L."/>
            <person name="Zhao S."/>
            <person name="Wan X."/>
        </authorList>
    </citation>
    <scope>NUCLEOTIDE SEQUENCE [LARGE SCALE GENOMIC DNA]</scope>
    <source>
        <strain evidence="16">cv. Shuchazao</strain>
        <tissue evidence="15">Leaf</tissue>
    </source>
</reference>
<name>A0A4S4F045_CAMSN</name>
<dbReference type="NCBIfam" id="TIGR00307">
    <property type="entry name" value="eS8"/>
    <property type="match status" value="1"/>
</dbReference>
<evidence type="ECO:0000256" key="1">
    <source>
        <dbReference type="ARBA" id="ARBA00005257"/>
    </source>
</evidence>
<sequence length="1416" mass="159250">MKSNAEMSDNRFLGSISASSIRKLLPRSTSTKRKTNPTRTKSRLDSENTPPIDPNIEVDKYAISPSIPKQSLSNPSISQKQITRSDTQRDAIAPSDPPVKVVVRIRPVNGHEREGDPAVRKVSDDSVAVGDRKFTFDSVLDVKSNQEDVFQLVGVPLVKNALAGYNTSILAYGQTGSGKTYTMWGPPSAMVDSHLANTHQGIVPRIFQMLFSEIQQEQENSDGKQINYQCRCSFLEIYNEQIGDLLDPTQRNLEIKDDAKHGFYVENLTEEYVTNYDDITQILIKGLSSRKVGATSINSKSSRSHIVFTCVIESWSKGTSSTCFGSSKTSRISLVDLAGLERNKLDDDGRQCVKKEKSVKKSLSQLGHLVNILAEGTKSGKPEVVPYRSSRLTHLLKESLGGNVRLAVICSISPDHKSNCETLSTLRFGQRVKSIRNEPVINEISEDDVNDLSDQIRQLKEELIRAKSSEYNSMGSNYGYTKSRSVRESLNQLRLSLNRSLILPHLDNECNEEVIVNEDDVRELRVQLDNLHSSCEENTKDVDDNKHSIQFSSVEESYDTDFTSEYYGSCLEEGEIEETSLEKSRTELRPEASVSSVDNFPSEPNTSRTVDTAFRRSISINSSLHSLALQEPALSESPKIGNNQRKSIIFASSTLLASENIVSESSKFDSGALRQSHKSIDHIRSSLRSSKIFPGPTESLAASLQRGLQIIDSHQQNSTSNKSSLAFSFEHLALKPCSTVDKANDSVQTLPEERPSSDGSSASFLCASCQRRCLETVDDEGNSNGTSAQAPKDVGKDLAEAIRREKELENICMEQAAKIDQLNLLVEQYKNNIKQNAIVEHSNTHCEDSQNKLTHIDELKNENFRPLVDESKLLRWDDDENHDEEMIKEKCEIKEVREELDQKFSNTSFDKDEKEALLNEIQILRSKLQSYTDGPSKKSYERVRSSLLSQSIQMRKSGAFSQGNSEEELEKERQRWMEMESDWISLTDELRVDLESNRQHAEKVEMELRLEKKCTEELDDALHRSVLGHARMVEHYVDLQEKYNDLAAKHRLIMEGVAEIKKAAAKAGAKSRGSRFAKSMAAELSALRVERAKEMDFLRKENRSLKIQLRDTAEAVHAAGELLVRLKEAEEAASVAEENFTKVQEENEKLKKHGEKNSAQYTKIITDSLCLTLLPILDLHQTLLGSKALVKFHTLALFSISRDSMHKRRATGGKKKAWRKKRKYELGRQPANTKLSSNKTVRRIRVRGGNVKWRALRLDTGNYSWGSEAVTRKTRILDVVYNASNNELVRTQTLVKSAIVQVDAAPFKQWYLQHYGVDIGRKKKTSASAKKEGEEGDAATEETKKSKHVQRKLQNRQQERKLDPHIEEQFGSGRLLAAIASRPGQCGRADGYILEGKELEFYMKKTQRKKGKGAAA</sequence>
<evidence type="ECO:0000256" key="5">
    <source>
        <dbReference type="ARBA" id="ARBA00022980"/>
    </source>
</evidence>
<dbReference type="GO" id="GO:0006412">
    <property type="term" value="P:translation"/>
    <property type="evidence" value="ECO:0007669"/>
    <property type="project" value="InterPro"/>
</dbReference>
<feature type="domain" description="Kinesin motor" evidence="14">
    <location>
        <begin position="98"/>
        <end position="435"/>
    </location>
</feature>
<dbReference type="Gene3D" id="3.40.850.10">
    <property type="entry name" value="Kinesin motor domain"/>
    <property type="match status" value="1"/>
</dbReference>
<dbReference type="Gene3D" id="1.10.168.20">
    <property type="entry name" value="Ribosomal protein S8e, subdomain"/>
    <property type="match status" value="1"/>
</dbReference>
<keyword evidence="2" id="KW-0493">Microtubule</keyword>
<dbReference type="GO" id="GO:0005840">
    <property type="term" value="C:ribosome"/>
    <property type="evidence" value="ECO:0007669"/>
    <property type="project" value="UniProtKB-KW"/>
</dbReference>
<keyword evidence="4 10" id="KW-0067">ATP-binding</keyword>
<evidence type="ECO:0000256" key="6">
    <source>
        <dbReference type="ARBA" id="ARBA00023054"/>
    </source>
</evidence>
<evidence type="ECO:0000256" key="3">
    <source>
        <dbReference type="ARBA" id="ARBA00022741"/>
    </source>
</evidence>
<evidence type="ECO:0000256" key="2">
    <source>
        <dbReference type="ARBA" id="ARBA00022701"/>
    </source>
</evidence>
<dbReference type="GO" id="GO:0005524">
    <property type="term" value="F:ATP binding"/>
    <property type="evidence" value="ECO:0007669"/>
    <property type="project" value="UniProtKB-UniRule"/>
</dbReference>
<evidence type="ECO:0000256" key="10">
    <source>
        <dbReference type="PROSITE-ProRule" id="PRU00283"/>
    </source>
</evidence>
<dbReference type="GO" id="GO:1990904">
    <property type="term" value="C:ribonucleoprotein complex"/>
    <property type="evidence" value="ECO:0007669"/>
    <property type="project" value="UniProtKB-KW"/>
</dbReference>
<dbReference type="InterPro" id="IPR036961">
    <property type="entry name" value="Kinesin_motor_dom_sf"/>
</dbReference>
<feature type="coiled-coil region" evidence="12">
    <location>
        <begin position="442"/>
        <end position="469"/>
    </location>
</feature>
<dbReference type="GO" id="GO:0005874">
    <property type="term" value="C:microtubule"/>
    <property type="evidence" value="ECO:0007669"/>
    <property type="project" value="UniProtKB-KW"/>
</dbReference>
<dbReference type="PANTHER" id="PTHR37739">
    <property type="entry name" value="KINESIN-LIKE PROTEIN KIN-12D"/>
    <property type="match status" value="1"/>
</dbReference>
<comment type="similarity">
    <text evidence="9">Belongs to the TRAFAC class myosin-kinesin ATPase superfamily. Kinesin family. KIN-12 subfamily.</text>
</comment>
<feature type="region of interest" description="Disordered" evidence="13">
    <location>
        <begin position="1"/>
        <end position="96"/>
    </location>
</feature>
<feature type="region of interest" description="Disordered" evidence="13">
    <location>
        <begin position="585"/>
        <end position="608"/>
    </location>
</feature>
<evidence type="ECO:0000256" key="11">
    <source>
        <dbReference type="RuleBase" id="RU000669"/>
    </source>
</evidence>
<evidence type="ECO:0000256" key="8">
    <source>
        <dbReference type="ARBA" id="ARBA00023274"/>
    </source>
</evidence>
<proteinExistence type="inferred from homology"/>
<evidence type="ECO:0000313" key="16">
    <source>
        <dbReference type="Proteomes" id="UP000306102"/>
    </source>
</evidence>
<dbReference type="FunFam" id="1.10.168.20:FF:000002">
    <property type="entry name" value="40S ribosomal protein S8"/>
    <property type="match status" value="1"/>
</dbReference>
<feature type="binding site" evidence="10">
    <location>
        <begin position="173"/>
        <end position="180"/>
    </location>
    <ligand>
        <name>ATP</name>
        <dbReference type="ChEBI" id="CHEBI:30616"/>
    </ligand>
</feature>
<dbReference type="InterPro" id="IPR044986">
    <property type="entry name" value="KIF15/KIN-12"/>
</dbReference>
<evidence type="ECO:0000256" key="9">
    <source>
        <dbReference type="ARBA" id="ARBA00034488"/>
    </source>
</evidence>
<dbReference type="GO" id="GO:0080175">
    <property type="term" value="P:phragmoplast microtubule organization"/>
    <property type="evidence" value="ECO:0007669"/>
    <property type="project" value="UniProtKB-ARBA"/>
</dbReference>
<comment type="caution">
    <text evidence="15">The sequence shown here is derived from an EMBL/GenBank/DDBJ whole genome shotgun (WGS) entry which is preliminary data.</text>
</comment>
<dbReference type="STRING" id="542762.A0A4S4F045"/>
<accession>A0A4S4F045</accession>
<keyword evidence="5 11" id="KW-0689">Ribosomal protein</keyword>
<dbReference type="GO" id="GO:0055046">
    <property type="term" value="P:microgametogenesis"/>
    <property type="evidence" value="ECO:0007669"/>
    <property type="project" value="UniProtKB-ARBA"/>
</dbReference>
<gene>
    <name evidence="15" type="ORF">TEA_010366</name>
</gene>
<dbReference type="FunFam" id="3.40.850.10:FF:000052">
    <property type="entry name" value="Kinesin-like protein KIN-12F"/>
    <property type="match status" value="1"/>
</dbReference>
<dbReference type="InterPro" id="IPR018283">
    <property type="entry name" value="Ribosomal_eS8_CS"/>
</dbReference>
<evidence type="ECO:0000256" key="12">
    <source>
        <dbReference type="SAM" id="Coils"/>
    </source>
</evidence>
<feature type="compositionally biased region" description="Basic residues" evidence="13">
    <location>
        <begin position="1345"/>
        <end position="1354"/>
    </location>
</feature>
<dbReference type="GO" id="GO:0007112">
    <property type="term" value="P:male meiosis cytokinesis"/>
    <property type="evidence" value="ECO:0007669"/>
    <property type="project" value="UniProtKB-ARBA"/>
</dbReference>
<dbReference type="PRINTS" id="PR00380">
    <property type="entry name" value="KINESINHEAVY"/>
</dbReference>
<dbReference type="SMART" id="SM00129">
    <property type="entry name" value="KISc"/>
    <property type="match status" value="1"/>
</dbReference>
<dbReference type="GO" id="GO:0003735">
    <property type="term" value="F:structural constituent of ribosome"/>
    <property type="evidence" value="ECO:0007669"/>
    <property type="project" value="InterPro"/>
</dbReference>
<feature type="coiled-coil region" evidence="12">
    <location>
        <begin position="1095"/>
        <end position="1153"/>
    </location>
</feature>
<dbReference type="GO" id="GO:0003777">
    <property type="term" value="F:microtubule motor activity"/>
    <property type="evidence" value="ECO:0007669"/>
    <property type="project" value="InterPro"/>
</dbReference>
<dbReference type="InterPro" id="IPR042563">
    <property type="entry name" value="Ribosomal_protein_eS8_euk"/>
</dbReference>
<dbReference type="InterPro" id="IPR027417">
    <property type="entry name" value="P-loop_NTPase"/>
</dbReference>
<evidence type="ECO:0000256" key="4">
    <source>
        <dbReference type="ARBA" id="ARBA00022840"/>
    </source>
</evidence>
<dbReference type="CDD" id="cd11380">
    <property type="entry name" value="Ribosomal_S8e_like"/>
    <property type="match status" value="1"/>
</dbReference>
<evidence type="ECO:0000256" key="13">
    <source>
        <dbReference type="SAM" id="MobiDB-lite"/>
    </source>
</evidence>
<dbReference type="PROSITE" id="PS01193">
    <property type="entry name" value="RIBOSOMAL_S8E"/>
    <property type="match status" value="1"/>
</dbReference>
<keyword evidence="7 10" id="KW-0505">Motor protein</keyword>
<dbReference type="Proteomes" id="UP000306102">
    <property type="component" value="Unassembled WGS sequence"/>
</dbReference>
<feature type="compositionally biased region" description="Polar residues" evidence="13">
    <location>
        <begin position="593"/>
        <end position="608"/>
    </location>
</feature>
<evidence type="ECO:0000259" key="14">
    <source>
        <dbReference type="PROSITE" id="PS50067"/>
    </source>
</evidence>
<keyword evidence="16" id="KW-1185">Reference proteome</keyword>
<feature type="region of interest" description="Disordered" evidence="13">
    <location>
        <begin position="1322"/>
        <end position="1365"/>
    </location>
</feature>